<keyword evidence="20" id="KW-0812">Transmembrane</keyword>
<organism evidence="22 23">
    <name type="scientific">Actinomadura violacea</name>
    <dbReference type="NCBI Taxonomy" id="2819934"/>
    <lineage>
        <taxon>Bacteria</taxon>
        <taxon>Bacillati</taxon>
        <taxon>Actinomycetota</taxon>
        <taxon>Actinomycetes</taxon>
        <taxon>Streptosporangiales</taxon>
        <taxon>Thermomonosporaceae</taxon>
        <taxon>Actinomadura</taxon>
    </lineage>
</organism>
<name>A0ABS3S690_9ACTN</name>
<feature type="transmembrane region" description="Helical" evidence="20">
    <location>
        <begin position="26"/>
        <end position="44"/>
    </location>
</feature>
<keyword evidence="20" id="KW-1133">Transmembrane helix</keyword>
<dbReference type="InterPro" id="IPR011712">
    <property type="entry name" value="Sig_transdc_His_kin_sub3_dim/P"/>
</dbReference>
<keyword evidence="15" id="KW-0902">Two-component regulatory system</keyword>
<keyword evidence="14" id="KW-0408">Iron</keyword>
<dbReference type="PROSITE" id="PS50109">
    <property type="entry name" value="HIS_KIN"/>
    <property type="match status" value="1"/>
</dbReference>
<dbReference type="PANTHER" id="PTHR24421">
    <property type="entry name" value="NITRATE/NITRITE SENSOR PROTEIN NARX-RELATED"/>
    <property type="match status" value="1"/>
</dbReference>
<comment type="subcellular location">
    <subcellularLocation>
        <location evidence="3">Cytoplasm</location>
    </subcellularLocation>
</comment>
<dbReference type="InterPro" id="IPR005467">
    <property type="entry name" value="His_kinase_dom"/>
</dbReference>
<keyword evidence="6" id="KW-0004">4Fe-4S</keyword>
<evidence type="ECO:0000256" key="4">
    <source>
        <dbReference type="ARBA" id="ARBA00012438"/>
    </source>
</evidence>
<sequence length="405" mass="43325">MGSSGTEAAAAGGGPVPERVGAAFRMLMQIRMLIAAVTLLLLPVQELTAVSFVLVLSIVVLSWLASRCWRFIAPHLAAHPLLFALDMGVLFTALGIGGLAGPFFLSTVVTAALAGLLYRWQGMLVVATLEILCYYTTYSLTITEKIDFSFQVVLGQPLYYPLAGFAGVALRHLLDDMVAQEADLRRAEVQAAAAEERARLAREMHDSLAKTLRGIAMAAAALPKWTFQDQSRAAREARGVAAAAEIASREARQLLSELREDALVRPLPEVFREVAESWAAATGTAVACELDASADLPVRVRHELKSILAEALENIDRHAGAARVGVRLAREGADVVITVTDDGRGFRPRPLADLAAGGHYGLIGLHERAERVGGMVLMASEPGAGTTLTVRLPAEEPVHERLAEV</sequence>
<evidence type="ECO:0000256" key="5">
    <source>
        <dbReference type="ARBA" id="ARBA00017322"/>
    </source>
</evidence>
<keyword evidence="7" id="KW-0963">Cytoplasm</keyword>
<evidence type="ECO:0000256" key="18">
    <source>
        <dbReference type="ARBA" id="ARBA00030800"/>
    </source>
</evidence>
<feature type="transmembrane region" description="Helical" evidence="20">
    <location>
        <begin position="81"/>
        <end position="105"/>
    </location>
</feature>
<dbReference type="SUPFAM" id="SSF55874">
    <property type="entry name" value="ATPase domain of HSP90 chaperone/DNA topoisomerase II/histidine kinase"/>
    <property type="match status" value="1"/>
</dbReference>
<evidence type="ECO:0000256" key="2">
    <source>
        <dbReference type="ARBA" id="ARBA00001966"/>
    </source>
</evidence>
<evidence type="ECO:0000256" key="8">
    <source>
        <dbReference type="ARBA" id="ARBA00022553"/>
    </source>
</evidence>
<evidence type="ECO:0000256" key="15">
    <source>
        <dbReference type="ARBA" id="ARBA00023012"/>
    </source>
</evidence>
<evidence type="ECO:0000256" key="3">
    <source>
        <dbReference type="ARBA" id="ARBA00004496"/>
    </source>
</evidence>
<dbReference type="InterPro" id="IPR050482">
    <property type="entry name" value="Sensor_HK_TwoCompSys"/>
</dbReference>
<evidence type="ECO:0000256" key="12">
    <source>
        <dbReference type="ARBA" id="ARBA00022777"/>
    </source>
</evidence>
<dbReference type="InterPro" id="IPR003594">
    <property type="entry name" value="HATPase_dom"/>
</dbReference>
<feature type="coiled-coil region" evidence="19">
    <location>
        <begin position="170"/>
        <end position="204"/>
    </location>
</feature>
<accession>A0ABS3S690</accession>
<evidence type="ECO:0000256" key="11">
    <source>
        <dbReference type="ARBA" id="ARBA00022741"/>
    </source>
</evidence>
<keyword evidence="8" id="KW-0597">Phosphoprotein</keyword>
<dbReference type="PRINTS" id="PR00344">
    <property type="entry name" value="BCTRLSENSOR"/>
</dbReference>
<dbReference type="SMART" id="SM00387">
    <property type="entry name" value="HATPase_c"/>
    <property type="match status" value="1"/>
</dbReference>
<proteinExistence type="predicted"/>
<evidence type="ECO:0000256" key="17">
    <source>
        <dbReference type="ARBA" id="ARBA00024827"/>
    </source>
</evidence>
<evidence type="ECO:0000256" key="16">
    <source>
        <dbReference type="ARBA" id="ARBA00023014"/>
    </source>
</evidence>
<evidence type="ECO:0000256" key="10">
    <source>
        <dbReference type="ARBA" id="ARBA00022723"/>
    </source>
</evidence>
<keyword evidence="19" id="KW-0175">Coiled coil</keyword>
<feature type="transmembrane region" description="Helical" evidence="20">
    <location>
        <begin position="117"/>
        <end position="135"/>
    </location>
</feature>
<dbReference type="EC" id="2.7.13.3" evidence="4"/>
<dbReference type="RefSeq" id="WP_208249586.1">
    <property type="nucleotide sequence ID" value="NZ_JAGEPF010000030.1"/>
</dbReference>
<evidence type="ECO:0000256" key="20">
    <source>
        <dbReference type="SAM" id="Phobius"/>
    </source>
</evidence>
<dbReference type="CDD" id="cd16917">
    <property type="entry name" value="HATPase_UhpB-NarQ-NarX-like"/>
    <property type="match status" value="1"/>
</dbReference>
<protein>
    <recommendedName>
        <fullName evidence="5">Oxygen sensor histidine kinase NreB</fullName>
        <ecNumber evidence="4">2.7.13.3</ecNumber>
    </recommendedName>
    <alternativeName>
        <fullName evidence="18">Nitrogen regulation protein B</fullName>
    </alternativeName>
</protein>
<evidence type="ECO:0000313" key="23">
    <source>
        <dbReference type="Proteomes" id="UP000680206"/>
    </source>
</evidence>
<keyword evidence="13 22" id="KW-0067">ATP-binding</keyword>
<dbReference type="EMBL" id="JAGEPF010000030">
    <property type="protein sequence ID" value="MBO2463764.1"/>
    <property type="molecule type" value="Genomic_DNA"/>
</dbReference>
<keyword evidence="23" id="KW-1185">Reference proteome</keyword>
<dbReference type="Proteomes" id="UP000680206">
    <property type="component" value="Unassembled WGS sequence"/>
</dbReference>
<dbReference type="GO" id="GO:0005524">
    <property type="term" value="F:ATP binding"/>
    <property type="evidence" value="ECO:0007669"/>
    <property type="project" value="UniProtKB-KW"/>
</dbReference>
<evidence type="ECO:0000313" key="22">
    <source>
        <dbReference type="EMBL" id="MBO2463764.1"/>
    </source>
</evidence>
<dbReference type="InterPro" id="IPR036890">
    <property type="entry name" value="HATPase_C_sf"/>
</dbReference>
<feature type="domain" description="Histidine kinase" evidence="21">
    <location>
        <begin position="203"/>
        <end position="396"/>
    </location>
</feature>
<evidence type="ECO:0000256" key="19">
    <source>
        <dbReference type="SAM" id="Coils"/>
    </source>
</evidence>
<keyword evidence="9" id="KW-0808">Transferase</keyword>
<evidence type="ECO:0000256" key="7">
    <source>
        <dbReference type="ARBA" id="ARBA00022490"/>
    </source>
</evidence>
<dbReference type="InterPro" id="IPR004358">
    <property type="entry name" value="Sig_transdc_His_kin-like_C"/>
</dbReference>
<evidence type="ECO:0000259" key="21">
    <source>
        <dbReference type="PROSITE" id="PS50109"/>
    </source>
</evidence>
<evidence type="ECO:0000256" key="1">
    <source>
        <dbReference type="ARBA" id="ARBA00000085"/>
    </source>
</evidence>
<dbReference type="Pfam" id="PF02518">
    <property type="entry name" value="HATPase_c"/>
    <property type="match status" value="1"/>
</dbReference>
<keyword evidence="12" id="KW-0418">Kinase</keyword>
<evidence type="ECO:0000256" key="9">
    <source>
        <dbReference type="ARBA" id="ARBA00022679"/>
    </source>
</evidence>
<evidence type="ECO:0000256" key="6">
    <source>
        <dbReference type="ARBA" id="ARBA00022485"/>
    </source>
</evidence>
<dbReference type="PANTHER" id="PTHR24421:SF10">
    <property type="entry name" value="NITRATE_NITRITE SENSOR PROTEIN NARQ"/>
    <property type="match status" value="1"/>
</dbReference>
<comment type="cofactor">
    <cofactor evidence="2">
        <name>[4Fe-4S] cluster</name>
        <dbReference type="ChEBI" id="CHEBI:49883"/>
    </cofactor>
</comment>
<keyword evidence="11" id="KW-0547">Nucleotide-binding</keyword>
<dbReference type="Gene3D" id="3.30.565.10">
    <property type="entry name" value="Histidine kinase-like ATPase, C-terminal domain"/>
    <property type="match status" value="1"/>
</dbReference>
<comment type="catalytic activity">
    <reaction evidence="1">
        <text>ATP + protein L-histidine = ADP + protein N-phospho-L-histidine.</text>
        <dbReference type="EC" id="2.7.13.3"/>
    </reaction>
</comment>
<keyword evidence="16" id="KW-0411">Iron-sulfur</keyword>
<comment type="function">
    <text evidence="17">Member of the two-component regulatory system NreB/NreC involved in the control of dissimilatory nitrate/nitrite reduction in response to oxygen. NreB functions as a direct oxygen sensor histidine kinase which is autophosphorylated, in the absence of oxygen, probably at the conserved histidine residue, and transfers its phosphate group probably to a conserved aspartate residue of NreC. NreB/NreC activates the expression of the nitrate (narGHJI) and nitrite (nir) reductase operons, as well as the putative nitrate transporter gene narT.</text>
</comment>
<dbReference type="Gene3D" id="1.20.5.1930">
    <property type="match status" value="1"/>
</dbReference>
<comment type="caution">
    <text evidence="22">The sequence shown here is derived from an EMBL/GenBank/DDBJ whole genome shotgun (WGS) entry which is preliminary data.</text>
</comment>
<keyword evidence="10" id="KW-0479">Metal-binding</keyword>
<dbReference type="Pfam" id="PF07730">
    <property type="entry name" value="HisKA_3"/>
    <property type="match status" value="1"/>
</dbReference>
<evidence type="ECO:0000256" key="13">
    <source>
        <dbReference type="ARBA" id="ARBA00022840"/>
    </source>
</evidence>
<gene>
    <name evidence="22" type="ORF">J4709_39955</name>
</gene>
<reference evidence="22 23" key="1">
    <citation type="submission" date="2021-03" db="EMBL/GenBank/DDBJ databases">
        <title>Actinomadura violae sp. nov., isolated from lichen in Thailand.</title>
        <authorList>
            <person name="Kanchanasin P."/>
            <person name="Saeng-In P."/>
            <person name="Phongsopitanun W."/>
            <person name="Yuki M."/>
            <person name="Kudo T."/>
            <person name="Ohkuma M."/>
            <person name="Tanasupawat S."/>
        </authorList>
    </citation>
    <scope>NUCLEOTIDE SEQUENCE [LARGE SCALE GENOMIC DNA]</scope>
    <source>
        <strain evidence="22 23">LCR2-06</strain>
    </source>
</reference>
<keyword evidence="20" id="KW-0472">Membrane</keyword>
<evidence type="ECO:0000256" key="14">
    <source>
        <dbReference type="ARBA" id="ARBA00023004"/>
    </source>
</evidence>